<gene>
    <name evidence="3" type="ORF">HA039_18125</name>
</gene>
<protein>
    <submittedName>
        <fullName evidence="3">META domain-containing protein</fullName>
    </submittedName>
</protein>
<feature type="domain" description="DUF306" evidence="2">
    <location>
        <begin position="49"/>
        <end position="156"/>
    </location>
</feature>
<evidence type="ECO:0000313" key="4">
    <source>
        <dbReference type="Proteomes" id="UP000501179"/>
    </source>
</evidence>
<dbReference type="EMBL" id="CP050177">
    <property type="protein sequence ID" value="QIQ03983.1"/>
    <property type="molecule type" value="Genomic_DNA"/>
</dbReference>
<evidence type="ECO:0000256" key="1">
    <source>
        <dbReference type="SAM" id="SignalP"/>
    </source>
</evidence>
<feature type="signal peptide" evidence="1">
    <location>
        <begin position="1"/>
        <end position="27"/>
    </location>
</feature>
<sequence length="279" mass="28073">MIRPTRMQKQQSITVTAVTALALFGLAACGSETTSTTGAGGDDASVRESALAGVRWHLESVTVDGRRTAGVAGTSLEFGDSTRATLATGCDEYAVDVSVAGDTVTVGGKRATATASCTMNLDALDKALDEAFTGKLTAKVAGDRLTLTSSDGDVLALTSGSPAPLTGTKWTVNALASDGSAARLPAGTDGSATFTLGADGSVRGNLGCNGFSARAKVAGDTITFSRVISTKMACSGPRSAVERHLAKVLRGTVTYDLNHGGLWLTGEDGGLAALPAPKG</sequence>
<dbReference type="Gene3D" id="2.40.128.270">
    <property type="match status" value="2"/>
</dbReference>
<proteinExistence type="predicted"/>
<dbReference type="KEGG" id="slia:HA039_18125"/>
<dbReference type="Pfam" id="PF03724">
    <property type="entry name" value="META"/>
    <property type="match status" value="2"/>
</dbReference>
<dbReference type="InterPro" id="IPR053147">
    <property type="entry name" value="Hsp_HslJ-like"/>
</dbReference>
<evidence type="ECO:0000313" key="3">
    <source>
        <dbReference type="EMBL" id="QIQ03983.1"/>
    </source>
</evidence>
<dbReference type="InterPro" id="IPR005184">
    <property type="entry name" value="DUF306_Meta_HslJ"/>
</dbReference>
<dbReference type="InterPro" id="IPR038670">
    <property type="entry name" value="HslJ-like_sf"/>
</dbReference>
<name>A0A6G9H0B9_9ACTN</name>
<feature type="chain" id="PRO_5038786716" evidence="1">
    <location>
        <begin position="28"/>
        <end position="279"/>
    </location>
</feature>
<dbReference type="RefSeq" id="WP_167030879.1">
    <property type="nucleotide sequence ID" value="NZ_CP050177.1"/>
</dbReference>
<dbReference type="Proteomes" id="UP000501179">
    <property type="component" value="Chromosome"/>
</dbReference>
<evidence type="ECO:0000259" key="2">
    <source>
        <dbReference type="Pfam" id="PF03724"/>
    </source>
</evidence>
<feature type="domain" description="DUF306" evidence="2">
    <location>
        <begin position="163"/>
        <end position="269"/>
    </location>
</feature>
<dbReference type="PROSITE" id="PS51257">
    <property type="entry name" value="PROKAR_LIPOPROTEIN"/>
    <property type="match status" value="1"/>
</dbReference>
<dbReference type="PANTHER" id="PTHR35535">
    <property type="entry name" value="HEAT SHOCK PROTEIN HSLJ"/>
    <property type="match status" value="1"/>
</dbReference>
<keyword evidence="1" id="KW-0732">Signal</keyword>
<dbReference type="PANTHER" id="PTHR35535:SF2">
    <property type="entry name" value="DUF306 DOMAIN-CONTAINING PROTEIN"/>
    <property type="match status" value="1"/>
</dbReference>
<dbReference type="AlphaFoldDB" id="A0A6G9H0B9"/>
<keyword evidence="4" id="KW-1185">Reference proteome</keyword>
<organism evidence="3 4">
    <name type="scientific">Streptomyces liangshanensis</name>
    <dbReference type="NCBI Taxonomy" id="2717324"/>
    <lineage>
        <taxon>Bacteria</taxon>
        <taxon>Bacillati</taxon>
        <taxon>Actinomycetota</taxon>
        <taxon>Actinomycetes</taxon>
        <taxon>Kitasatosporales</taxon>
        <taxon>Streptomycetaceae</taxon>
        <taxon>Streptomyces</taxon>
    </lineage>
</organism>
<accession>A0A6G9H0B9</accession>
<reference evidence="3 4" key="1">
    <citation type="submission" date="2020-03" db="EMBL/GenBank/DDBJ databases">
        <title>A novel species.</title>
        <authorList>
            <person name="Gao J."/>
        </authorList>
    </citation>
    <scope>NUCLEOTIDE SEQUENCE [LARGE SCALE GENOMIC DNA]</scope>
    <source>
        <strain evidence="3 4">QMT-12</strain>
    </source>
</reference>